<dbReference type="Proteomes" id="UP001066276">
    <property type="component" value="Chromosome 5"/>
</dbReference>
<evidence type="ECO:0000313" key="3">
    <source>
        <dbReference type="Proteomes" id="UP001066276"/>
    </source>
</evidence>
<proteinExistence type="predicted"/>
<evidence type="ECO:0000313" key="2">
    <source>
        <dbReference type="EMBL" id="KAJ1155957.1"/>
    </source>
</evidence>
<evidence type="ECO:0000256" key="1">
    <source>
        <dbReference type="SAM" id="SignalP"/>
    </source>
</evidence>
<accession>A0AAV7RWF5</accession>
<keyword evidence="1" id="KW-0732">Signal</keyword>
<protein>
    <submittedName>
        <fullName evidence="2">Uncharacterized protein</fullName>
    </submittedName>
</protein>
<dbReference type="EMBL" id="JANPWB010000009">
    <property type="protein sequence ID" value="KAJ1155957.1"/>
    <property type="molecule type" value="Genomic_DNA"/>
</dbReference>
<name>A0AAV7RWF5_PLEWA</name>
<gene>
    <name evidence="2" type="ORF">NDU88_008682</name>
</gene>
<reference evidence="2" key="1">
    <citation type="journal article" date="2022" name="bioRxiv">
        <title>Sequencing and chromosome-scale assembly of the giantPleurodeles waltlgenome.</title>
        <authorList>
            <person name="Brown T."/>
            <person name="Elewa A."/>
            <person name="Iarovenko S."/>
            <person name="Subramanian E."/>
            <person name="Araus A.J."/>
            <person name="Petzold A."/>
            <person name="Susuki M."/>
            <person name="Suzuki K.-i.T."/>
            <person name="Hayashi T."/>
            <person name="Toyoda A."/>
            <person name="Oliveira C."/>
            <person name="Osipova E."/>
            <person name="Leigh N.D."/>
            <person name="Simon A."/>
            <person name="Yun M.H."/>
        </authorList>
    </citation>
    <scope>NUCLEOTIDE SEQUENCE</scope>
    <source>
        <strain evidence="2">20211129_DDA</strain>
        <tissue evidence="2">Liver</tissue>
    </source>
</reference>
<feature type="signal peptide" evidence="1">
    <location>
        <begin position="1"/>
        <end position="25"/>
    </location>
</feature>
<keyword evidence="3" id="KW-1185">Reference proteome</keyword>
<sequence length="69" mass="7444">MNTRLRSLKLMTLVPMILWLDLAETLPWKPAPQLNRASGTLGEYTVGFVAPGMTDFASPVSAALLASVL</sequence>
<comment type="caution">
    <text evidence="2">The sequence shown here is derived from an EMBL/GenBank/DDBJ whole genome shotgun (WGS) entry which is preliminary data.</text>
</comment>
<dbReference type="AlphaFoldDB" id="A0AAV7RWF5"/>
<feature type="chain" id="PRO_5043518586" evidence="1">
    <location>
        <begin position="26"/>
        <end position="69"/>
    </location>
</feature>
<organism evidence="2 3">
    <name type="scientific">Pleurodeles waltl</name>
    <name type="common">Iberian ribbed newt</name>
    <dbReference type="NCBI Taxonomy" id="8319"/>
    <lineage>
        <taxon>Eukaryota</taxon>
        <taxon>Metazoa</taxon>
        <taxon>Chordata</taxon>
        <taxon>Craniata</taxon>
        <taxon>Vertebrata</taxon>
        <taxon>Euteleostomi</taxon>
        <taxon>Amphibia</taxon>
        <taxon>Batrachia</taxon>
        <taxon>Caudata</taxon>
        <taxon>Salamandroidea</taxon>
        <taxon>Salamandridae</taxon>
        <taxon>Pleurodelinae</taxon>
        <taxon>Pleurodeles</taxon>
    </lineage>
</organism>